<gene>
    <name evidence="1" type="ORF">ABT322_23085</name>
</gene>
<comment type="caution">
    <text evidence="1">The sequence shown here is derived from an EMBL/GenBank/DDBJ whole genome shotgun (WGS) entry which is preliminary data.</text>
</comment>
<accession>A0ABV1VKJ3</accession>
<dbReference type="Proteomes" id="UP001490330">
    <property type="component" value="Unassembled WGS sequence"/>
</dbReference>
<name>A0ABV1VKJ3_9ACTN</name>
<organism evidence="1 2">
    <name type="scientific">Streptomyces flaveolus</name>
    <dbReference type="NCBI Taxonomy" id="67297"/>
    <lineage>
        <taxon>Bacteria</taxon>
        <taxon>Bacillati</taxon>
        <taxon>Actinomycetota</taxon>
        <taxon>Actinomycetes</taxon>
        <taxon>Kitasatosporales</taxon>
        <taxon>Streptomycetaceae</taxon>
        <taxon>Streptomyces</taxon>
    </lineage>
</organism>
<protein>
    <submittedName>
        <fullName evidence="1">Uncharacterized protein</fullName>
    </submittedName>
</protein>
<evidence type="ECO:0000313" key="2">
    <source>
        <dbReference type="Proteomes" id="UP001490330"/>
    </source>
</evidence>
<dbReference type="RefSeq" id="WP_350721452.1">
    <property type="nucleotide sequence ID" value="NZ_JBEPCO010000026.1"/>
</dbReference>
<dbReference type="EMBL" id="JBEPCV010000023">
    <property type="protein sequence ID" value="MER6906571.1"/>
    <property type="molecule type" value="Genomic_DNA"/>
</dbReference>
<evidence type="ECO:0000313" key="1">
    <source>
        <dbReference type="EMBL" id="MER6906571.1"/>
    </source>
</evidence>
<keyword evidence="2" id="KW-1185">Reference proteome</keyword>
<proteinExistence type="predicted"/>
<reference evidence="1 2" key="1">
    <citation type="submission" date="2024-06" db="EMBL/GenBank/DDBJ databases">
        <title>The Natural Products Discovery Center: Release of the First 8490 Sequenced Strains for Exploring Actinobacteria Biosynthetic Diversity.</title>
        <authorList>
            <person name="Kalkreuter E."/>
            <person name="Kautsar S.A."/>
            <person name="Yang D."/>
            <person name="Bader C.D."/>
            <person name="Teijaro C.N."/>
            <person name="Fluegel L."/>
            <person name="Davis C.M."/>
            <person name="Simpson J.R."/>
            <person name="Lauterbach L."/>
            <person name="Steele A.D."/>
            <person name="Gui C."/>
            <person name="Meng S."/>
            <person name="Li G."/>
            <person name="Viehrig K."/>
            <person name="Ye F."/>
            <person name="Su P."/>
            <person name="Kiefer A.F."/>
            <person name="Nichols A."/>
            <person name="Cepeda A.J."/>
            <person name="Yan W."/>
            <person name="Fan B."/>
            <person name="Jiang Y."/>
            <person name="Adhikari A."/>
            <person name="Zheng C.-J."/>
            <person name="Schuster L."/>
            <person name="Cowan T.M."/>
            <person name="Smanski M.J."/>
            <person name="Chevrette M.G."/>
            <person name="De Carvalho L.P.S."/>
            <person name="Shen B."/>
        </authorList>
    </citation>
    <scope>NUCLEOTIDE SEQUENCE [LARGE SCALE GENOMIC DNA]</scope>
    <source>
        <strain evidence="1 2">NPDC000632</strain>
    </source>
</reference>
<sequence length="116" mass="12838">MALAQRLIDEQGIRAAVEQTLARRGGRSRLLVAEQFETLLADPPDTARRLDAMPAILTARRTDGSHPAQVPAQVVVVARIGFLRQIGELPISARHEKATSVVNQIRLWNTTGRRRP</sequence>